<sequence length="77" mass="8553">MKRLSSEAFARIVLNKQLYPYQIEIAEAVIDSVLRGKGLTFSVMLARQMGKNELSAIIETYLLMCMESGSIIKAAPT</sequence>
<reference evidence="1 2" key="1">
    <citation type="submission" date="2019-01" db="EMBL/GenBank/DDBJ databases">
        <title>Ktedonosporobacter rubrisoli SCAWS-G2.</title>
        <authorList>
            <person name="Huang Y."/>
            <person name="Yan B."/>
        </authorList>
    </citation>
    <scope>NUCLEOTIDE SEQUENCE [LARGE SCALE GENOMIC DNA]</scope>
    <source>
        <strain evidence="1 2">SCAWS-G2</strain>
    </source>
</reference>
<name>A0A4P6JMB0_KTERU</name>
<evidence type="ECO:0000313" key="1">
    <source>
        <dbReference type="EMBL" id="QBD76190.1"/>
    </source>
</evidence>
<dbReference type="AlphaFoldDB" id="A0A4P6JMB0"/>
<dbReference type="Proteomes" id="UP000290365">
    <property type="component" value="Chromosome"/>
</dbReference>
<accession>A0A4P6JMB0</accession>
<keyword evidence="2" id="KW-1185">Reference proteome</keyword>
<organism evidence="1 2">
    <name type="scientific">Ktedonosporobacter rubrisoli</name>
    <dbReference type="NCBI Taxonomy" id="2509675"/>
    <lineage>
        <taxon>Bacteria</taxon>
        <taxon>Bacillati</taxon>
        <taxon>Chloroflexota</taxon>
        <taxon>Ktedonobacteria</taxon>
        <taxon>Ktedonobacterales</taxon>
        <taxon>Ktedonosporobacteraceae</taxon>
        <taxon>Ktedonosporobacter</taxon>
    </lineage>
</organism>
<protein>
    <submittedName>
        <fullName evidence="1">Uncharacterized protein</fullName>
    </submittedName>
</protein>
<dbReference type="RefSeq" id="WP_129886785.1">
    <property type="nucleotide sequence ID" value="NZ_CP035758.1"/>
</dbReference>
<dbReference type="EMBL" id="CP035758">
    <property type="protein sequence ID" value="QBD76190.1"/>
    <property type="molecule type" value="Genomic_DNA"/>
</dbReference>
<dbReference type="KEGG" id="kbs:EPA93_09275"/>
<evidence type="ECO:0000313" key="2">
    <source>
        <dbReference type="Proteomes" id="UP000290365"/>
    </source>
</evidence>
<gene>
    <name evidence="1" type="ORF">EPA93_09275</name>
</gene>
<proteinExistence type="predicted"/>